<dbReference type="InterPro" id="IPR010656">
    <property type="entry name" value="DctM"/>
</dbReference>
<keyword evidence="2" id="KW-0472">Membrane</keyword>
<evidence type="ECO:0000259" key="3">
    <source>
        <dbReference type="Pfam" id="PF06808"/>
    </source>
</evidence>
<comment type="subcellular location">
    <subcellularLocation>
        <location evidence="1">Cell inner membrane</location>
        <topology evidence="1">Multi-pass membrane protein</topology>
    </subcellularLocation>
</comment>
<feature type="transmembrane region" description="Helical" evidence="2">
    <location>
        <begin position="48"/>
        <end position="66"/>
    </location>
</feature>
<dbReference type="NCBIfam" id="TIGR02123">
    <property type="entry name" value="TRAP_fused"/>
    <property type="match status" value="1"/>
</dbReference>
<sequence length="639" mass="66556">MSNITSILLDDHLPRWEHRLATGAFAILAILVTVLVVWSAWFGNITALVLRATFFSLMVSAGLVAVATRRTFAPWRAVLYLLAVAVLVPGPYLWVNYLNIVRSGGIAGSLDITLFVIATVSVLILARYVIGWVMVALGVIALAYAFFGDVIPGTYGHAGYSLGRVTSNLFLRTEGLFGLPMGVAVQYILLFSLLGGLLLRTGLGQVFVDLAHALTGRVQGGPALTAVISSTMFSSINGSAVAGVVTTGTFTIPLMKRTGYRPKVAGAIEAAASSAGQIMPPVMGAAAFLMAELTQTPYATIAAAALIPALMYVFALLVGVREEAGKFDLGRADPSDIPQLKEVLLKRGHLLIPLIGLVVFLAVGYTPSAAAVLCLIATLVVSVFTKETRIGPIGLIEVMMETVRNVLPVVAAVAVAGMLIGVLTLTGMALKMSSLILDVGAGSLFLTLLLTMVASFVLGLGMPTSAAYLLLAILIAPALETFGLPVIAAHMFIFYYGLLSAITPPVALAAYAGASIAGAEPNETAMESIRLGFVKVVAPFLFVYAPELLLIGTPVNIVLATVAAFAGTFAAGTALTGWMIRPLTAMHRAGFTLVAALATVTLVWPVGNVVSLLAEAASLALLGALVFGLWSAARSTRAA</sequence>
<feature type="transmembrane region" description="Helical" evidence="2">
    <location>
        <begin position="589"/>
        <end position="606"/>
    </location>
</feature>
<feature type="transmembrane region" description="Helical" evidence="2">
    <location>
        <begin position="351"/>
        <end position="384"/>
    </location>
</feature>
<gene>
    <name evidence="4" type="ORF">ACFOGP_04055</name>
</gene>
<keyword evidence="5" id="KW-1185">Reference proteome</keyword>
<dbReference type="PANTHER" id="PTHR43849">
    <property type="entry name" value="BLL3936 PROTEIN"/>
    <property type="match status" value="1"/>
</dbReference>
<feature type="transmembrane region" description="Helical" evidence="2">
    <location>
        <begin position="557"/>
        <end position="577"/>
    </location>
</feature>
<organism evidence="4 5">
    <name type="scientific">Psychromarinibacter halotolerans</name>
    <dbReference type="NCBI Taxonomy" id="1775175"/>
    <lineage>
        <taxon>Bacteria</taxon>
        <taxon>Pseudomonadati</taxon>
        <taxon>Pseudomonadota</taxon>
        <taxon>Alphaproteobacteria</taxon>
        <taxon>Rhodobacterales</taxon>
        <taxon>Paracoccaceae</taxon>
        <taxon>Psychromarinibacter</taxon>
    </lineage>
</organism>
<dbReference type="Proteomes" id="UP001595632">
    <property type="component" value="Unassembled WGS sequence"/>
</dbReference>
<comment type="function">
    <text evidence="1">Part of the tripartite ATP-independent periplasmic (TRAP) transport system.</text>
</comment>
<proteinExistence type="predicted"/>
<keyword evidence="2" id="KW-0812">Transmembrane</keyword>
<name>A0ABV7GP47_9RHOB</name>
<evidence type="ECO:0000256" key="1">
    <source>
        <dbReference type="RuleBase" id="RU369079"/>
    </source>
</evidence>
<feature type="transmembrane region" description="Helical" evidence="2">
    <location>
        <begin position="132"/>
        <end position="155"/>
    </location>
</feature>
<dbReference type="EMBL" id="JBHRTB010000010">
    <property type="protein sequence ID" value="MFC3141865.1"/>
    <property type="molecule type" value="Genomic_DNA"/>
</dbReference>
<feature type="transmembrane region" description="Helical" evidence="2">
    <location>
        <begin position="493"/>
        <end position="519"/>
    </location>
</feature>
<feature type="transmembrane region" description="Helical" evidence="2">
    <location>
        <begin position="298"/>
        <end position="320"/>
    </location>
</feature>
<reference evidence="5" key="1">
    <citation type="journal article" date="2019" name="Int. J. Syst. Evol. Microbiol.">
        <title>The Global Catalogue of Microorganisms (GCM) 10K type strain sequencing project: providing services to taxonomists for standard genome sequencing and annotation.</title>
        <authorList>
            <consortium name="The Broad Institute Genomics Platform"/>
            <consortium name="The Broad Institute Genome Sequencing Center for Infectious Disease"/>
            <person name="Wu L."/>
            <person name="Ma J."/>
        </authorList>
    </citation>
    <scope>NUCLEOTIDE SEQUENCE [LARGE SCALE GENOMIC DNA]</scope>
    <source>
        <strain evidence="5">KCTC 52366</strain>
    </source>
</reference>
<keyword evidence="2" id="KW-1133">Transmembrane helix</keyword>
<feature type="transmembrane region" description="Helical" evidence="2">
    <location>
        <begin position="175"/>
        <end position="199"/>
    </location>
</feature>
<feature type="transmembrane region" description="Helical" evidence="2">
    <location>
        <begin position="78"/>
        <end position="94"/>
    </location>
</feature>
<dbReference type="PANTHER" id="PTHR43849:SF2">
    <property type="entry name" value="BLL3936 PROTEIN"/>
    <property type="match status" value="1"/>
</dbReference>
<feature type="transmembrane region" description="Helical" evidence="2">
    <location>
        <begin position="531"/>
        <end position="551"/>
    </location>
</feature>
<dbReference type="InterPro" id="IPR011853">
    <property type="entry name" value="TRAP_DctM-Dct_fused"/>
</dbReference>
<comment type="caution">
    <text evidence="4">The sequence shown here is derived from an EMBL/GenBank/DDBJ whole genome shotgun (WGS) entry which is preliminary data.</text>
</comment>
<accession>A0ABV7GP47</accession>
<evidence type="ECO:0000256" key="2">
    <source>
        <dbReference type="SAM" id="Phobius"/>
    </source>
</evidence>
<feature type="transmembrane region" description="Helical" evidence="2">
    <location>
        <begin position="612"/>
        <end position="633"/>
    </location>
</feature>
<keyword evidence="1" id="KW-1003">Cell membrane</keyword>
<feature type="transmembrane region" description="Helical" evidence="2">
    <location>
        <begin position="20"/>
        <end position="42"/>
    </location>
</feature>
<keyword evidence="1" id="KW-0997">Cell inner membrane</keyword>
<keyword evidence="1" id="KW-0813">Transport</keyword>
<protein>
    <submittedName>
        <fullName evidence="4">TRAP transporter permease</fullName>
    </submittedName>
</protein>
<feature type="domain" description="TRAP C4-dicarboxylate transport system permease DctM subunit" evidence="3">
    <location>
        <begin position="118"/>
        <end position="553"/>
    </location>
</feature>
<evidence type="ECO:0000313" key="5">
    <source>
        <dbReference type="Proteomes" id="UP001595632"/>
    </source>
</evidence>
<dbReference type="Pfam" id="PF06808">
    <property type="entry name" value="DctM"/>
    <property type="match status" value="1"/>
</dbReference>
<feature type="transmembrane region" description="Helical" evidence="2">
    <location>
        <begin position="106"/>
        <end position="125"/>
    </location>
</feature>
<feature type="transmembrane region" description="Helical" evidence="2">
    <location>
        <begin position="405"/>
        <end position="429"/>
    </location>
</feature>
<feature type="transmembrane region" description="Helical" evidence="2">
    <location>
        <begin position="435"/>
        <end position="460"/>
    </location>
</feature>
<feature type="transmembrane region" description="Helical" evidence="2">
    <location>
        <begin position="467"/>
        <end position="487"/>
    </location>
</feature>
<evidence type="ECO:0000313" key="4">
    <source>
        <dbReference type="EMBL" id="MFC3141865.1"/>
    </source>
</evidence>
<dbReference type="RefSeq" id="WP_275631886.1">
    <property type="nucleotide sequence ID" value="NZ_JARGYD010000002.1"/>
</dbReference>